<dbReference type="Proteomes" id="UP000677228">
    <property type="component" value="Unassembled WGS sequence"/>
</dbReference>
<accession>A0A8S2L3Z0</accession>
<protein>
    <submittedName>
        <fullName evidence="2">Uncharacterized protein</fullName>
    </submittedName>
</protein>
<dbReference type="EMBL" id="CAJOBA010014213">
    <property type="protein sequence ID" value="CAF3882605.1"/>
    <property type="molecule type" value="Genomic_DNA"/>
</dbReference>
<dbReference type="InterPro" id="IPR016024">
    <property type="entry name" value="ARM-type_fold"/>
</dbReference>
<sequence>LRSGVFKTNTTLKSGDDYTLTVRENADGTFKVKLMCKCRTCIFLPMEKDSSDEGHKTNEMEIENGKKKNLALLNYAIDVLVLLCWSNKTIRKRCMKHSTIIDSLIQISDKILALPSIASTSLSAKQDDDTADEDSYEEDYDSFYSPILLVKQNSSTKVIESAMKLLYRLVLTEDLIEEIKQKNLSPITFKYITTNEYSKTIRAYAYNILAVVMTEQNAKDLQIQQYSKTILFFYSLIQYSTKNLG</sequence>
<dbReference type="SUPFAM" id="SSF48371">
    <property type="entry name" value="ARM repeat"/>
    <property type="match status" value="1"/>
</dbReference>
<dbReference type="EMBL" id="CAJNOK010010361">
    <property type="protein sequence ID" value="CAF1113694.1"/>
    <property type="molecule type" value="Genomic_DNA"/>
</dbReference>
<dbReference type="AlphaFoldDB" id="A0A8S2L3Z0"/>
<feature type="non-terminal residue" evidence="2">
    <location>
        <position position="245"/>
    </location>
</feature>
<reference evidence="2" key="1">
    <citation type="submission" date="2021-02" db="EMBL/GenBank/DDBJ databases">
        <authorList>
            <person name="Nowell W R."/>
        </authorList>
    </citation>
    <scope>NUCLEOTIDE SEQUENCE</scope>
</reference>
<name>A0A8S2L3Z0_9BILA</name>
<dbReference type="Proteomes" id="UP000682733">
    <property type="component" value="Unassembled WGS sequence"/>
</dbReference>
<comment type="caution">
    <text evidence="2">The sequence shown here is derived from an EMBL/GenBank/DDBJ whole genome shotgun (WGS) entry which is preliminary data.</text>
</comment>
<organism evidence="2 3">
    <name type="scientific">Didymodactylos carnosus</name>
    <dbReference type="NCBI Taxonomy" id="1234261"/>
    <lineage>
        <taxon>Eukaryota</taxon>
        <taxon>Metazoa</taxon>
        <taxon>Spiralia</taxon>
        <taxon>Gnathifera</taxon>
        <taxon>Rotifera</taxon>
        <taxon>Eurotatoria</taxon>
        <taxon>Bdelloidea</taxon>
        <taxon>Philodinida</taxon>
        <taxon>Philodinidae</taxon>
        <taxon>Didymodactylos</taxon>
    </lineage>
</organism>
<evidence type="ECO:0000313" key="3">
    <source>
        <dbReference type="Proteomes" id="UP000682733"/>
    </source>
</evidence>
<gene>
    <name evidence="1" type="ORF">OVA965_LOCUS19863</name>
    <name evidence="2" type="ORF">TMI583_LOCUS20057</name>
</gene>
<proteinExistence type="predicted"/>
<evidence type="ECO:0000313" key="2">
    <source>
        <dbReference type="EMBL" id="CAF3882605.1"/>
    </source>
</evidence>
<evidence type="ECO:0000313" key="1">
    <source>
        <dbReference type="EMBL" id="CAF1113694.1"/>
    </source>
</evidence>